<dbReference type="STRING" id="37360.A0A0G4IKM7"/>
<dbReference type="SUPFAM" id="SSF57850">
    <property type="entry name" value="RING/U-box"/>
    <property type="match status" value="1"/>
</dbReference>
<keyword evidence="1" id="KW-0479">Metal-binding</keyword>
<dbReference type="InterPro" id="IPR013083">
    <property type="entry name" value="Znf_RING/FYVE/PHD"/>
</dbReference>
<dbReference type="SMART" id="SM00184">
    <property type="entry name" value="RING"/>
    <property type="match status" value="1"/>
</dbReference>
<dbReference type="CDD" id="cd16464">
    <property type="entry name" value="RING-H2_Pirh2-like"/>
    <property type="match status" value="1"/>
</dbReference>
<feature type="domain" description="RING-type" evidence="5">
    <location>
        <begin position="227"/>
        <end position="268"/>
    </location>
</feature>
<gene>
    <name evidence="8" type="ORF">PBRA_004366</name>
    <name evidence="9" type="ORF">PLBR_LOCUS7722</name>
</gene>
<dbReference type="GO" id="GO:0061630">
    <property type="term" value="F:ubiquitin protein ligase activity"/>
    <property type="evidence" value="ECO:0007669"/>
    <property type="project" value="TreeGrafter"/>
</dbReference>
<evidence type="ECO:0000256" key="2">
    <source>
        <dbReference type="ARBA" id="ARBA00022771"/>
    </source>
</evidence>
<dbReference type="InterPro" id="IPR001841">
    <property type="entry name" value="Znf_RING"/>
</dbReference>
<dbReference type="PROSITE" id="PS51270">
    <property type="entry name" value="ZF_CTCHY"/>
    <property type="match status" value="1"/>
</dbReference>
<evidence type="ECO:0000259" key="5">
    <source>
        <dbReference type="PROSITE" id="PS50089"/>
    </source>
</evidence>
<reference evidence="9 11" key="2">
    <citation type="submission" date="2018-03" db="EMBL/GenBank/DDBJ databases">
        <authorList>
            <person name="Fogelqvist J."/>
        </authorList>
    </citation>
    <scope>NUCLEOTIDE SEQUENCE [LARGE SCALE GENOMIC DNA]</scope>
</reference>
<keyword evidence="10" id="KW-1185">Reference proteome</keyword>
<evidence type="ECO:0000313" key="9">
    <source>
        <dbReference type="EMBL" id="SPR00507.1"/>
    </source>
</evidence>
<keyword evidence="3" id="KW-0862">Zinc</keyword>
<keyword evidence="2 4" id="KW-0863">Zinc-finger</keyword>
<evidence type="ECO:0000313" key="10">
    <source>
        <dbReference type="Proteomes" id="UP000039324"/>
    </source>
</evidence>
<dbReference type="OrthoDB" id="411372at2759"/>
<geneLocation type="mitochondrion" evidence="9"/>
<dbReference type="Proteomes" id="UP000290189">
    <property type="component" value="Unassembled WGS sequence"/>
</dbReference>
<dbReference type="InterPro" id="IPR017921">
    <property type="entry name" value="Znf_CTCHY"/>
</dbReference>
<sequence>MTSTAVVTAAIGEPADADECAPDAEAQARIRRQIREVLAISGLSPQEKNRRVQDLLSGRGNGNDEQSLTCSQQLQIPTECSYHDPENGIMGCEHYSRQAMVVAPCCNRVFPCRLCHDAAVPDHAIDRHAIATMVCMHCLTAMPVGPECTNVDCASHGKRLARHYCSVCKFFDDDPSKDIYHCEFCGLCRRGKGLGEDYQHCHACNACISIRVFDTHKCIERSLESNCPICHEFMFTSIAPVIFMTCGHAMHSDCFNRYIATNYTCPVCLKSIIDTTEHFEMFDSYVRQMEIPEEYRGMRAKLLCNDCLQQSESDFHFYYHKCAACNSFNTSVIHRWFPSEDERGPRSGDERTS</sequence>
<evidence type="ECO:0000259" key="6">
    <source>
        <dbReference type="PROSITE" id="PS51266"/>
    </source>
</evidence>
<evidence type="ECO:0000256" key="3">
    <source>
        <dbReference type="ARBA" id="ARBA00022833"/>
    </source>
</evidence>
<dbReference type="Pfam" id="PF13639">
    <property type="entry name" value="zf-RING_2"/>
    <property type="match status" value="1"/>
</dbReference>
<dbReference type="PANTHER" id="PTHR21319">
    <property type="entry name" value="RING FINGER AND CHY ZINC FINGER DOMAIN-CONTAINING PROTEIN 1"/>
    <property type="match status" value="1"/>
</dbReference>
<proteinExistence type="predicted"/>
<dbReference type="InterPro" id="IPR008913">
    <property type="entry name" value="Znf_CHY"/>
</dbReference>
<keyword evidence="9" id="KW-0496">Mitochondrion</keyword>
<dbReference type="PANTHER" id="PTHR21319:SF0">
    <property type="entry name" value="AND RING FINGER DOMAIN PROTEIN, PUTATIVE (AFU_ORTHOLOGUE AFUA_1G08900)-RELATED"/>
    <property type="match status" value="1"/>
</dbReference>
<dbReference type="PROSITE" id="PS51266">
    <property type="entry name" value="ZF_CHY"/>
    <property type="match status" value="1"/>
</dbReference>
<dbReference type="AlphaFoldDB" id="A0A0G4IKM7"/>
<dbReference type="FunFam" id="3.30.40.10:FF:000208">
    <property type="entry name" value="Zinc finger protein-related isoform 1"/>
    <property type="match status" value="1"/>
</dbReference>
<dbReference type="GO" id="GO:0005634">
    <property type="term" value="C:nucleus"/>
    <property type="evidence" value="ECO:0007669"/>
    <property type="project" value="TreeGrafter"/>
</dbReference>
<dbReference type="EMBL" id="CDSF01000024">
    <property type="protein sequence ID" value="CEO95640.1"/>
    <property type="molecule type" value="Genomic_DNA"/>
</dbReference>
<evidence type="ECO:0000256" key="1">
    <source>
        <dbReference type="ARBA" id="ARBA00022723"/>
    </source>
</evidence>
<dbReference type="OMA" id="NACMSIT"/>
<evidence type="ECO:0000259" key="7">
    <source>
        <dbReference type="PROSITE" id="PS51270"/>
    </source>
</evidence>
<protein>
    <submittedName>
        <fullName evidence="8">Uncharacterized protein</fullName>
    </submittedName>
</protein>
<dbReference type="GO" id="GO:0016567">
    <property type="term" value="P:protein ubiquitination"/>
    <property type="evidence" value="ECO:0007669"/>
    <property type="project" value="TreeGrafter"/>
</dbReference>
<evidence type="ECO:0000313" key="11">
    <source>
        <dbReference type="Proteomes" id="UP000290189"/>
    </source>
</evidence>
<dbReference type="EMBL" id="OVEO01000014">
    <property type="protein sequence ID" value="SPR00507.1"/>
    <property type="molecule type" value="Genomic_DNA"/>
</dbReference>
<dbReference type="InterPro" id="IPR037274">
    <property type="entry name" value="Znf_CHY_sf"/>
</dbReference>
<dbReference type="GO" id="GO:0006511">
    <property type="term" value="P:ubiquitin-dependent protein catabolic process"/>
    <property type="evidence" value="ECO:0007669"/>
    <property type="project" value="TreeGrafter"/>
</dbReference>
<dbReference type="SUPFAM" id="SSF161219">
    <property type="entry name" value="CHY zinc finger-like"/>
    <property type="match status" value="1"/>
</dbReference>
<dbReference type="Pfam" id="PF05495">
    <property type="entry name" value="zf-CHY"/>
    <property type="match status" value="1"/>
</dbReference>
<dbReference type="Pfam" id="PF14599">
    <property type="entry name" value="zinc_ribbon_6"/>
    <property type="match status" value="1"/>
</dbReference>
<dbReference type="Gene3D" id="3.30.40.10">
    <property type="entry name" value="Zinc/RING finger domain, C3HC4 (zinc finger)"/>
    <property type="match status" value="1"/>
</dbReference>
<reference evidence="8 10" key="1">
    <citation type="submission" date="2015-02" db="EMBL/GenBank/DDBJ databases">
        <authorList>
            <person name="Chooi Y.-H."/>
        </authorList>
    </citation>
    <scope>NUCLEOTIDE SEQUENCE [LARGE SCALE GENOMIC DNA]</scope>
    <source>
        <strain evidence="8">E3</strain>
    </source>
</reference>
<dbReference type="InterPro" id="IPR037275">
    <property type="entry name" value="Znf_CTCHY_sf"/>
</dbReference>
<dbReference type="Gene3D" id="2.20.28.10">
    <property type="match status" value="1"/>
</dbReference>
<evidence type="ECO:0000256" key="4">
    <source>
        <dbReference type="PROSITE-ProRule" id="PRU00601"/>
    </source>
</evidence>
<accession>A0A0G4IKM7</accession>
<organism evidence="8 10">
    <name type="scientific">Plasmodiophora brassicae</name>
    <name type="common">Clubroot disease agent</name>
    <dbReference type="NCBI Taxonomy" id="37360"/>
    <lineage>
        <taxon>Eukaryota</taxon>
        <taxon>Sar</taxon>
        <taxon>Rhizaria</taxon>
        <taxon>Endomyxa</taxon>
        <taxon>Phytomyxea</taxon>
        <taxon>Plasmodiophorida</taxon>
        <taxon>Plasmodiophoridae</taxon>
        <taxon>Plasmodiophora</taxon>
    </lineage>
</organism>
<evidence type="ECO:0000313" key="8">
    <source>
        <dbReference type="EMBL" id="CEO95640.1"/>
    </source>
</evidence>
<dbReference type="InterPro" id="IPR039512">
    <property type="entry name" value="RCHY1_zinc-ribbon"/>
</dbReference>
<dbReference type="PROSITE" id="PS50089">
    <property type="entry name" value="ZF_RING_2"/>
    <property type="match status" value="1"/>
</dbReference>
<dbReference type="GO" id="GO:0008270">
    <property type="term" value="F:zinc ion binding"/>
    <property type="evidence" value="ECO:0007669"/>
    <property type="project" value="UniProtKB-KW"/>
</dbReference>
<dbReference type="SUPFAM" id="SSF161245">
    <property type="entry name" value="Zinc hairpin stack"/>
    <property type="match status" value="1"/>
</dbReference>
<feature type="domain" description="CTCHY-type" evidence="7">
    <location>
        <begin position="160"/>
        <end position="226"/>
    </location>
</feature>
<feature type="domain" description="CHY-type" evidence="6">
    <location>
        <begin position="85"/>
        <end position="155"/>
    </location>
</feature>
<dbReference type="Proteomes" id="UP000039324">
    <property type="component" value="Unassembled WGS sequence"/>
</dbReference>
<name>A0A0G4IKM7_PLABS</name>